<proteinExistence type="predicted"/>
<feature type="transmembrane region" description="Helical" evidence="1">
    <location>
        <begin position="7"/>
        <end position="25"/>
    </location>
</feature>
<organism evidence="2">
    <name type="scientific">hydrothermal vent metagenome</name>
    <dbReference type="NCBI Taxonomy" id="652676"/>
    <lineage>
        <taxon>unclassified sequences</taxon>
        <taxon>metagenomes</taxon>
        <taxon>ecological metagenomes</taxon>
    </lineage>
</organism>
<sequence length="167" mass="18281">MNKPVRYLLQAINLGLFMLLIAAFSSGPAVKQLEADEAVVTLAFGHAGQPVRECRARTPEELAALAPNMRAPMDCPRERSVIKVLLEMDGEEVFNLDAHPPGAFKDQGVDVYHSIIVPAGKHRFTVRLNDSALIEGYNHTGEYEADLAPAQLLFIDFNAGMGGFIFN</sequence>
<dbReference type="AlphaFoldDB" id="A0A3B1B8V3"/>
<gene>
    <name evidence="2" type="ORF">MNBD_GAMMA26-549</name>
</gene>
<keyword evidence="1" id="KW-0472">Membrane</keyword>
<accession>A0A3B1B8V3</accession>
<keyword evidence="1" id="KW-0812">Transmembrane</keyword>
<protein>
    <submittedName>
        <fullName evidence="2">Uncharacterized protein</fullName>
    </submittedName>
</protein>
<reference evidence="2" key="1">
    <citation type="submission" date="2018-06" db="EMBL/GenBank/DDBJ databases">
        <authorList>
            <person name="Zhirakovskaya E."/>
        </authorList>
    </citation>
    <scope>NUCLEOTIDE SEQUENCE</scope>
</reference>
<evidence type="ECO:0000313" key="2">
    <source>
        <dbReference type="EMBL" id="VAX08363.1"/>
    </source>
</evidence>
<evidence type="ECO:0000256" key="1">
    <source>
        <dbReference type="SAM" id="Phobius"/>
    </source>
</evidence>
<keyword evidence="1" id="KW-1133">Transmembrane helix</keyword>
<dbReference type="EMBL" id="UOFX01000035">
    <property type="protein sequence ID" value="VAX08363.1"/>
    <property type="molecule type" value="Genomic_DNA"/>
</dbReference>
<name>A0A3B1B8V3_9ZZZZ</name>